<reference evidence="1 2" key="1">
    <citation type="submission" date="2022-02" db="EMBL/GenBank/DDBJ databases">
        <authorList>
            <person name="Min J."/>
        </authorList>
    </citation>
    <scope>NUCLEOTIDE SEQUENCE [LARGE SCALE GENOMIC DNA]</scope>
    <source>
        <strain evidence="1 2">GR10-1</strain>
    </source>
</reference>
<evidence type="ECO:0000313" key="1">
    <source>
        <dbReference type="EMBL" id="MCH5598791.1"/>
    </source>
</evidence>
<accession>A0ABS9SKH1</accession>
<dbReference type="InterPro" id="IPR047967">
    <property type="entry name" value="PolX_PHP"/>
</dbReference>
<evidence type="ECO:0000313" key="2">
    <source>
        <dbReference type="Proteomes" id="UP001202248"/>
    </source>
</evidence>
<dbReference type="Gene3D" id="3.20.20.140">
    <property type="entry name" value="Metal-dependent hydrolases"/>
    <property type="match status" value="1"/>
</dbReference>
<sequence length="217" mass="24751">MKNNFEYLVMSDHSKTAAYANGLSEERIKEQHIYIDKLNQKLAPFKIFKSIESDILNDGNLDYSDEVLSSFDLVIASVHSNLYMSEEKAMQRLMKAIENRYTTILGHPTGRLLLSRNGYPINHEKIIDACVANHVVIEINANPHRLDLDWSWIPYALEKDVLLSINPDAHSIEGFYDIKYGVLAAQKGGLTAQRNLSSFNLEEFEDYLKKTKAAKNI</sequence>
<dbReference type="InterPro" id="IPR016195">
    <property type="entry name" value="Pol/histidinol_Pase-like"/>
</dbReference>
<comment type="caution">
    <text evidence="1">The sequence shown here is derived from an EMBL/GenBank/DDBJ whole genome shotgun (WGS) entry which is preliminary data.</text>
</comment>
<keyword evidence="2" id="KW-1185">Reference proteome</keyword>
<dbReference type="EMBL" id="JAKWBL010000002">
    <property type="protein sequence ID" value="MCH5598791.1"/>
    <property type="molecule type" value="Genomic_DNA"/>
</dbReference>
<dbReference type="PANTHER" id="PTHR36928">
    <property type="entry name" value="PHOSPHATASE YCDX-RELATED"/>
    <property type="match status" value="1"/>
</dbReference>
<dbReference type="Proteomes" id="UP001202248">
    <property type="component" value="Unassembled WGS sequence"/>
</dbReference>
<proteinExistence type="predicted"/>
<dbReference type="InterPro" id="IPR050243">
    <property type="entry name" value="PHP_phosphatase"/>
</dbReference>
<organism evidence="1 2">
    <name type="scientific">Niabella ginsengisoli</name>
    <dbReference type="NCBI Taxonomy" id="522298"/>
    <lineage>
        <taxon>Bacteria</taxon>
        <taxon>Pseudomonadati</taxon>
        <taxon>Bacteroidota</taxon>
        <taxon>Chitinophagia</taxon>
        <taxon>Chitinophagales</taxon>
        <taxon>Chitinophagaceae</taxon>
        <taxon>Niabella</taxon>
    </lineage>
</organism>
<name>A0ABS9SKH1_9BACT</name>
<dbReference type="CDD" id="cd07436">
    <property type="entry name" value="PHP_PolX"/>
    <property type="match status" value="1"/>
</dbReference>
<gene>
    <name evidence="1" type="ORF">MKP09_13185</name>
</gene>
<protein>
    <submittedName>
        <fullName evidence="1">PHP domain-containing protein</fullName>
    </submittedName>
</protein>
<dbReference type="SUPFAM" id="SSF89550">
    <property type="entry name" value="PHP domain-like"/>
    <property type="match status" value="1"/>
</dbReference>
<dbReference type="PANTHER" id="PTHR36928:SF1">
    <property type="entry name" value="PHOSPHATASE YCDX-RELATED"/>
    <property type="match status" value="1"/>
</dbReference>